<protein>
    <submittedName>
        <fullName evidence="4">SH2 domain-containing protein</fullName>
    </submittedName>
</protein>
<gene>
    <name evidence="2" type="ORF">SBAD_LOCUS7340</name>
</gene>
<evidence type="ECO:0000313" key="3">
    <source>
        <dbReference type="Proteomes" id="UP000270296"/>
    </source>
</evidence>
<reference evidence="2 3" key="2">
    <citation type="submission" date="2018-11" db="EMBL/GenBank/DDBJ databases">
        <authorList>
            <consortium name="Pathogen Informatics"/>
        </authorList>
    </citation>
    <scope>NUCLEOTIDE SEQUENCE [LARGE SCALE GENOMIC DNA]</scope>
</reference>
<evidence type="ECO:0000256" key="1">
    <source>
        <dbReference type="SAM" id="MobiDB-lite"/>
    </source>
</evidence>
<feature type="region of interest" description="Disordered" evidence="1">
    <location>
        <begin position="110"/>
        <end position="129"/>
    </location>
</feature>
<organism evidence="4">
    <name type="scientific">Soboliphyme baturini</name>
    <dbReference type="NCBI Taxonomy" id="241478"/>
    <lineage>
        <taxon>Eukaryota</taxon>
        <taxon>Metazoa</taxon>
        <taxon>Ecdysozoa</taxon>
        <taxon>Nematoda</taxon>
        <taxon>Enoplea</taxon>
        <taxon>Dorylaimia</taxon>
        <taxon>Dioctophymatida</taxon>
        <taxon>Dioctophymatoidea</taxon>
        <taxon>Soboliphymatidae</taxon>
        <taxon>Soboliphyme</taxon>
    </lineage>
</organism>
<dbReference type="Proteomes" id="UP000270296">
    <property type="component" value="Unassembled WGS sequence"/>
</dbReference>
<accession>A0A183IUP0</accession>
<proteinExistence type="predicted"/>
<sequence>MGLVPTPFRPEDLRLHYRKSYQPLDLNSTRQSSPQRFRRTKSMELFRTKKRFGNGPSTRSKFSVTKSLMNRLSRWKSSESPTVEVADMDLQKYRQGARRPVTYYESDYLEQSNPDATGTPIVPSSPEKFRRSLGEYNGYRECIRPSLPQPPPPPYSKMKPPHHWNQTESQERRRPMSTSSILISSTNYNTERTDQEWQRQADRFRGQPTDGTLDVRPGIRASRERADHSLHRRESYAASAHMPVVEDRGLPPEAERSEAFRNKTATVSPMINEISYSVVQKSRADQLASSGKMSTLGEGDCFETKQAEDLPLSEQSLPAPIPADNDGDASGEKVLRKSEKWEQHGAYTEILTVDDVTGKVGSKLVNTFSTVYPESSTSLPFSSTHDIHSEMQQYEKSYQAYRKKYKEISSQARQEKLRYADDVEDTWKNISLEKMLKDIECDKDHQPIKAASKHHRSYSSVSLTEEATMTERDTSPCVRFCLSPLSLVVNEADGNRWWSCKSRFNVCKIQGIISCYPSVLDQKPLFLDVVVLRLSESLKRRGHASSSPSPSSPLPR</sequence>
<feature type="region of interest" description="Disordered" evidence="1">
    <location>
        <begin position="141"/>
        <end position="179"/>
    </location>
</feature>
<name>A0A183IUP0_9BILA</name>
<dbReference type="AlphaFoldDB" id="A0A183IUP0"/>
<feature type="region of interest" description="Disordered" evidence="1">
    <location>
        <begin position="313"/>
        <end position="334"/>
    </location>
</feature>
<reference evidence="4" key="1">
    <citation type="submission" date="2016-06" db="UniProtKB">
        <authorList>
            <consortium name="WormBaseParasite"/>
        </authorList>
    </citation>
    <scope>IDENTIFICATION</scope>
</reference>
<dbReference type="EMBL" id="UZAM01010540">
    <property type="protein sequence ID" value="VDP12757.1"/>
    <property type="molecule type" value="Genomic_DNA"/>
</dbReference>
<keyword evidence="3" id="KW-1185">Reference proteome</keyword>
<dbReference type="WBParaSite" id="SBAD_0000761101-mRNA-1">
    <property type="protein sequence ID" value="SBAD_0000761101-mRNA-1"/>
    <property type="gene ID" value="SBAD_0000761101"/>
</dbReference>
<evidence type="ECO:0000313" key="2">
    <source>
        <dbReference type="EMBL" id="VDP12757.1"/>
    </source>
</evidence>
<evidence type="ECO:0000313" key="4">
    <source>
        <dbReference type="WBParaSite" id="SBAD_0000761101-mRNA-1"/>
    </source>
</evidence>